<gene>
    <name evidence="1" type="ORF">BB561_004140</name>
</gene>
<dbReference type="AlphaFoldDB" id="A0A2T9YHU8"/>
<comment type="caution">
    <text evidence="1">The sequence shown here is derived from an EMBL/GenBank/DDBJ whole genome shotgun (WGS) entry which is preliminary data.</text>
</comment>
<dbReference type="EMBL" id="MBFR01000181">
    <property type="protein sequence ID" value="PVU91900.1"/>
    <property type="molecule type" value="Genomic_DNA"/>
</dbReference>
<dbReference type="STRING" id="133385.A0A2T9YHU8"/>
<sequence>MSLLNLQDAMPEKLLRGYVSGKSSAFYSDSDTPRYQGWRYASGSPPEKKKLTVNTIKAYKSAIMQLIKYKKGIEDSYLLKTVLKSLDESNIIRNQRTEFDIKYIINHFNRIGPSDELDAKSLTSKTCWLLIYDYQTIITENSVKLIVVAPKEKKKGKNIEKFVVIKAHRDPILCPVAAYSAYKRKMVTSLCLIPHVNDKSIIVNHLFRYLNESSKPLTVDSISKNIKYVSNANWSSYYMFDTYYCLSKDSGDNLTESILL</sequence>
<accession>A0A2T9YHU8</accession>
<organism evidence="1 2">
    <name type="scientific">Smittium simulii</name>
    <dbReference type="NCBI Taxonomy" id="133385"/>
    <lineage>
        <taxon>Eukaryota</taxon>
        <taxon>Fungi</taxon>
        <taxon>Fungi incertae sedis</taxon>
        <taxon>Zoopagomycota</taxon>
        <taxon>Kickxellomycotina</taxon>
        <taxon>Harpellomycetes</taxon>
        <taxon>Harpellales</taxon>
        <taxon>Legeriomycetaceae</taxon>
        <taxon>Smittium</taxon>
    </lineage>
</organism>
<evidence type="ECO:0000313" key="1">
    <source>
        <dbReference type="EMBL" id="PVU91900.1"/>
    </source>
</evidence>
<dbReference type="Proteomes" id="UP000245383">
    <property type="component" value="Unassembled WGS sequence"/>
</dbReference>
<evidence type="ECO:0000313" key="2">
    <source>
        <dbReference type="Proteomes" id="UP000245383"/>
    </source>
</evidence>
<protein>
    <submittedName>
        <fullName evidence="1">Uncharacterized protein</fullName>
    </submittedName>
</protein>
<reference evidence="1 2" key="1">
    <citation type="journal article" date="2018" name="MBio">
        <title>Comparative Genomics Reveals the Core Gene Toolbox for the Fungus-Insect Symbiosis.</title>
        <authorList>
            <person name="Wang Y."/>
            <person name="Stata M."/>
            <person name="Wang W."/>
            <person name="Stajich J.E."/>
            <person name="White M.M."/>
            <person name="Moncalvo J.M."/>
        </authorList>
    </citation>
    <scope>NUCLEOTIDE SEQUENCE [LARGE SCALE GENOMIC DNA]</scope>
    <source>
        <strain evidence="1 2">SWE-8-4</strain>
    </source>
</reference>
<proteinExistence type="predicted"/>
<keyword evidence="2" id="KW-1185">Reference proteome</keyword>
<name>A0A2T9YHU8_9FUNG</name>
<dbReference type="OrthoDB" id="2400069at2759"/>